<organism evidence="5 6">
    <name type="scientific">Paraburkholderia phytofirmans</name>
    <dbReference type="NCBI Taxonomy" id="261302"/>
    <lineage>
        <taxon>Bacteria</taxon>
        <taxon>Pseudomonadati</taxon>
        <taxon>Pseudomonadota</taxon>
        <taxon>Betaproteobacteria</taxon>
        <taxon>Burkholderiales</taxon>
        <taxon>Burkholderiaceae</taxon>
        <taxon>Paraburkholderia</taxon>
    </lineage>
</organism>
<name>A0ABW9B7Y4_9BURK</name>
<accession>A0ABW9B7Y4</accession>
<sequence>MSDGASDLHVVSATPPISADHCAKQVIPRHGGSSPDAFSGVCPSRLALARLGQKWTVLALIALREKHLRFAEIRRRLDGVSDKMLSQTLRSMERDGLVERCVDDRHPARIEYGLTVLACSALPIVAELKQWAERSIDSIEASNHAYDQKTGRSTCQAVS</sequence>
<dbReference type="InterPro" id="IPR002577">
    <property type="entry name" value="HTH_HxlR"/>
</dbReference>
<dbReference type="InterPro" id="IPR036390">
    <property type="entry name" value="WH_DNA-bd_sf"/>
</dbReference>
<dbReference type="Gene3D" id="1.10.10.10">
    <property type="entry name" value="Winged helix-like DNA-binding domain superfamily/Winged helix DNA-binding domain"/>
    <property type="match status" value="1"/>
</dbReference>
<evidence type="ECO:0000256" key="3">
    <source>
        <dbReference type="ARBA" id="ARBA00023163"/>
    </source>
</evidence>
<proteinExistence type="predicted"/>
<keyword evidence="1" id="KW-0805">Transcription regulation</keyword>
<dbReference type="PROSITE" id="PS51118">
    <property type="entry name" value="HTH_HXLR"/>
    <property type="match status" value="1"/>
</dbReference>
<evidence type="ECO:0000256" key="1">
    <source>
        <dbReference type="ARBA" id="ARBA00023015"/>
    </source>
</evidence>
<gene>
    <name evidence="5" type="ORF">PQR03_01485</name>
</gene>
<evidence type="ECO:0000313" key="5">
    <source>
        <dbReference type="EMBL" id="MFM0236794.1"/>
    </source>
</evidence>
<evidence type="ECO:0000259" key="4">
    <source>
        <dbReference type="PROSITE" id="PS51118"/>
    </source>
</evidence>
<evidence type="ECO:0000313" key="6">
    <source>
        <dbReference type="Proteomes" id="UP001629274"/>
    </source>
</evidence>
<dbReference type="PANTHER" id="PTHR33204">
    <property type="entry name" value="TRANSCRIPTIONAL REGULATOR, MARR FAMILY"/>
    <property type="match status" value="1"/>
</dbReference>
<protein>
    <submittedName>
        <fullName evidence="5">Helix-turn-helix domain-containing protein</fullName>
    </submittedName>
</protein>
<keyword evidence="6" id="KW-1185">Reference proteome</keyword>
<dbReference type="InterPro" id="IPR036388">
    <property type="entry name" value="WH-like_DNA-bd_sf"/>
</dbReference>
<dbReference type="RefSeq" id="WP_408262165.1">
    <property type="nucleotide sequence ID" value="NZ_JAQQCK010000005.1"/>
</dbReference>
<dbReference type="Pfam" id="PF01638">
    <property type="entry name" value="HxlR"/>
    <property type="match status" value="1"/>
</dbReference>
<reference evidence="5 6" key="1">
    <citation type="journal article" date="2024" name="Chem. Sci.">
        <title>Discovery of megapolipeptins by genome mining of a Burkholderiales bacteria collection.</title>
        <authorList>
            <person name="Paulo B.S."/>
            <person name="Recchia M.J.J."/>
            <person name="Lee S."/>
            <person name="Fergusson C.H."/>
            <person name="Romanowski S.B."/>
            <person name="Hernandez A."/>
            <person name="Krull N."/>
            <person name="Liu D.Y."/>
            <person name="Cavanagh H."/>
            <person name="Bos A."/>
            <person name="Gray C.A."/>
            <person name="Murphy B.T."/>
            <person name="Linington R.G."/>
            <person name="Eustaquio A.S."/>
        </authorList>
    </citation>
    <scope>NUCLEOTIDE SEQUENCE [LARGE SCALE GENOMIC DNA]</scope>
    <source>
        <strain evidence="5 6">RL17-351-BIE-A</strain>
    </source>
</reference>
<dbReference type="Proteomes" id="UP001629274">
    <property type="component" value="Unassembled WGS sequence"/>
</dbReference>
<comment type="caution">
    <text evidence="5">The sequence shown here is derived from an EMBL/GenBank/DDBJ whole genome shotgun (WGS) entry which is preliminary data.</text>
</comment>
<dbReference type="SUPFAM" id="SSF46785">
    <property type="entry name" value="Winged helix' DNA-binding domain"/>
    <property type="match status" value="1"/>
</dbReference>
<keyword evidence="2" id="KW-0238">DNA-binding</keyword>
<evidence type="ECO:0000256" key="2">
    <source>
        <dbReference type="ARBA" id="ARBA00023125"/>
    </source>
</evidence>
<dbReference type="EMBL" id="JAQQDR010000001">
    <property type="protein sequence ID" value="MFM0236794.1"/>
    <property type="molecule type" value="Genomic_DNA"/>
</dbReference>
<keyword evidence="3" id="KW-0804">Transcription</keyword>
<feature type="domain" description="HTH hxlR-type" evidence="4">
    <location>
        <begin position="42"/>
        <end position="140"/>
    </location>
</feature>
<dbReference type="PANTHER" id="PTHR33204:SF37">
    <property type="entry name" value="HTH-TYPE TRANSCRIPTIONAL REGULATOR YODB"/>
    <property type="match status" value="1"/>
</dbReference>